<accession>A0A0C2FKU4</accession>
<evidence type="ECO:0000256" key="1">
    <source>
        <dbReference type="ARBA" id="ARBA00008115"/>
    </source>
</evidence>
<dbReference type="OrthoDB" id="269804at2759"/>
<gene>
    <name evidence="9" type="ORF">ANCDUO_22571</name>
</gene>
<dbReference type="EMBL" id="KN767818">
    <property type="protein sequence ID" value="KIH47369.1"/>
    <property type="molecule type" value="Genomic_DNA"/>
</dbReference>
<dbReference type="SUPFAM" id="SSF75217">
    <property type="entry name" value="alpha/beta knot"/>
    <property type="match status" value="1"/>
</dbReference>
<dbReference type="InterPro" id="IPR029026">
    <property type="entry name" value="tRNA_m1G_MTases_N"/>
</dbReference>
<keyword evidence="6" id="KW-0949">S-adenosyl-L-methionine</keyword>
<dbReference type="GO" id="GO:0070475">
    <property type="term" value="P:rRNA base methylation"/>
    <property type="evidence" value="ECO:0007669"/>
    <property type="project" value="InterPro"/>
</dbReference>
<proteinExistence type="inferred from homology"/>
<evidence type="ECO:0000256" key="2">
    <source>
        <dbReference type="ARBA" id="ARBA00022517"/>
    </source>
</evidence>
<dbReference type="GO" id="GO:0019843">
    <property type="term" value="F:rRNA binding"/>
    <property type="evidence" value="ECO:0007669"/>
    <property type="project" value="UniProtKB-KW"/>
</dbReference>
<dbReference type="PANTHER" id="PTHR12636:SF5">
    <property type="entry name" value="RIBOSOMAL RNA SMALL SUBUNIT METHYLTRANSFERASE NEP1"/>
    <property type="match status" value="1"/>
</dbReference>
<evidence type="ECO:0000256" key="4">
    <source>
        <dbReference type="ARBA" id="ARBA00022603"/>
    </source>
</evidence>
<dbReference type="Gene3D" id="3.40.1280.10">
    <property type="match status" value="2"/>
</dbReference>
<comment type="similarity">
    <text evidence="1">Belongs to the class IV-like SAM-binding methyltransferase superfamily. RNA methyltransferase NEP1 family.</text>
</comment>
<evidence type="ECO:0000256" key="8">
    <source>
        <dbReference type="ARBA" id="ARBA00022884"/>
    </source>
</evidence>
<dbReference type="AlphaFoldDB" id="A0A0C2FKU4"/>
<keyword evidence="7" id="KW-0699">rRNA-binding</keyword>
<keyword evidence="2" id="KW-0690">Ribosome biogenesis</keyword>
<keyword evidence="4" id="KW-0489">Methyltransferase</keyword>
<dbReference type="InterPro" id="IPR029028">
    <property type="entry name" value="Alpha/beta_knot_MTases"/>
</dbReference>
<sequence length="199" mass="21943">MSEEYDTVAPPGAKRMKTDESIEQKRILYVVLEGCSLESAKIGKDYVILCSDKHANFLRKNKKDPAEYRPDILHQAVQLLHKLVVRAADSSTKIANVQLVTTCSRSGLRKVIKNPVSNYLPVGSRKMLMSFNTEELILPNKLVSPKEEAPLVVAIGGIARGKIVTDYTDQDVKISNYPLSAALTCAKVTSGIEEVWGIV</sequence>
<evidence type="ECO:0000256" key="7">
    <source>
        <dbReference type="ARBA" id="ARBA00022730"/>
    </source>
</evidence>
<dbReference type="GO" id="GO:0070037">
    <property type="term" value="F:rRNA (pseudouridine) methyltransferase activity"/>
    <property type="evidence" value="ECO:0007669"/>
    <property type="project" value="InterPro"/>
</dbReference>
<protein>
    <submittedName>
        <fullName evidence="9">Nep1 ribosome biogenesis protein</fullName>
    </submittedName>
</protein>
<reference evidence="9 10" key="1">
    <citation type="submission" date="2013-12" db="EMBL/GenBank/DDBJ databases">
        <title>Draft genome of the parsitic nematode Ancylostoma duodenale.</title>
        <authorList>
            <person name="Mitreva M."/>
        </authorList>
    </citation>
    <scope>NUCLEOTIDE SEQUENCE [LARGE SCALE GENOMIC DNA]</scope>
    <source>
        <strain evidence="9 10">Zhejiang</strain>
    </source>
</reference>
<evidence type="ECO:0000256" key="3">
    <source>
        <dbReference type="ARBA" id="ARBA00022552"/>
    </source>
</evidence>
<evidence type="ECO:0000313" key="10">
    <source>
        <dbReference type="Proteomes" id="UP000054047"/>
    </source>
</evidence>
<organism evidence="9 10">
    <name type="scientific">Ancylostoma duodenale</name>
    <dbReference type="NCBI Taxonomy" id="51022"/>
    <lineage>
        <taxon>Eukaryota</taxon>
        <taxon>Metazoa</taxon>
        <taxon>Ecdysozoa</taxon>
        <taxon>Nematoda</taxon>
        <taxon>Chromadorea</taxon>
        <taxon>Rhabditida</taxon>
        <taxon>Rhabditina</taxon>
        <taxon>Rhabditomorpha</taxon>
        <taxon>Strongyloidea</taxon>
        <taxon>Ancylostomatidae</taxon>
        <taxon>Ancylostomatinae</taxon>
        <taxon>Ancylostoma</taxon>
    </lineage>
</organism>
<dbReference type="Proteomes" id="UP000054047">
    <property type="component" value="Unassembled WGS sequence"/>
</dbReference>
<keyword evidence="10" id="KW-1185">Reference proteome</keyword>
<keyword evidence="8" id="KW-0694">RNA-binding</keyword>
<keyword evidence="3" id="KW-0698">rRNA processing</keyword>
<keyword evidence="5" id="KW-0808">Transferase</keyword>
<dbReference type="PANTHER" id="PTHR12636">
    <property type="entry name" value="NEP1/MRA1"/>
    <property type="match status" value="1"/>
</dbReference>
<evidence type="ECO:0000313" key="9">
    <source>
        <dbReference type="EMBL" id="KIH47369.1"/>
    </source>
</evidence>
<dbReference type="InterPro" id="IPR005304">
    <property type="entry name" value="Rbsml_bgen_MeTrfase_EMG1/NEP1"/>
</dbReference>
<name>A0A0C2FKU4_9BILA</name>
<evidence type="ECO:0000256" key="5">
    <source>
        <dbReference type="ARBA" id="ARBA00022679"/>
    </source>
</evidence>
<dbReference type="Pfam" id="PF03587">
    <property type="entry name" value="EMG1"/>
    <property type="match status" value="2"/>
</dbReference>
<dbReference type="GO" id="GO:0032040">
    <property type="term" value="C:small-subunit processome"/>
    <property type="evidence" value="ECO:0007669"/>
    <property type="project" value="TreeGrafter"/>
</dbReference>
<evidence type="ECO:0000256" key="6">
    <source>
        <dbReference type="ARBA" id="ARBA00022691"/>
    </source>
</evidence>